<dbReference type="Proteomes" id="UP000245535">
    <property type="component" value="Unassembled WGS sequence"/>
</dbReference>
<organism evidence="1 2">
    <name type="scientific">Sediminitomix flava</name>
    <dbReference type="NCBI Taxonomy" id="379075"/>
    <lineage>
        <taxon>Bacteria</taxon>
        <taxon>Pseudomonadati</taxon>
        <taxon>Bacteroidota</taxon>
        <taxon>Cytophagia</taxon>
        <taxon>Cytophagales</taxon>
        <taxon>Flammeovirgaceae</taxon>
        <taxon>Sediminitomix</taxon>
    </lineage>
</organism>
<evidence type="ECO:0000313" key="1">
    <source>
        <dbReference type="EMBL" id="PWJ44628.1"/>
    </source>
</evidence>
<reference evidence="1 2" key="1">
    <citation type="submission" date="2018-03" db="EMBL/GenBank/DDBJ databases">
        <title>Genomic Encyclopedia of Archaeal and Bacterial Type Strains, Phase II (KMG-II): from individual species to whole genera.</title>
        <authorList>
            <person name="Goeker M."/>
        </authorList>
    </citation>
    <scope>NUCLEOTIDE SEQUENCE [LARGE SCALE GENOMIC DNA]</scope>
    <source>
        <strain evidence="1 2">DSM 28229</strain>
    </source>
</reference>
<dbReference type="AlphaFoldDB" id="A0A315ZIH9"/>
<name>A0A315ZIH9_SEDFL</name>
<accession>A0A315ZIH9</accession>
<gene>
    <name evidence="1" type="ORF">BC781_101999</name>
</gene>
<dbReference type="EMBL" id="QGDO01000001">
    <property type="protein sequence ID" value="PWJ44628.1"/>
    <property type="molecule type" value="Genomic_DNA"/>
</dbReference>
<protein>
    <submittedName>
        <fullName evidence="1">Uncharacterized protein</fullName>
    </submittedName>
</protein>
<proteinExistence type="predicted"/>
<comment type="caution">
    <text evidence="1">The sequence shown here is derived from an EMBL/GenBank/DDBJ whole genome shotgun (WGS) entry which is preliminary data.</text>
</comment>
<sequence>MIFVVFFLNHYKFHFMKKVLLSSIIILFTCHLTTAQGYLGKLKKAYGLGPKKGETTKAEQKIFNDNPEIMSAITGTIAIVPNTVNRLEDVFSISNGKLSSKGLILEEKPTLNFWELEKYTLCMIEDGANLFMQSNQRGGYVLNKNKVGGNISFQASNGTSKVFCGKYSGEYNGMGSIHNQKGALTYVFNADNYYRDDHTYKSSVVRFELMNYYKANGKFPESLDCKIEFTSKTGKTPISKEFQLVGFDDEQKMIDHIAKECWFSTKQRINDLMFLTQNEIDQMVTKIQKQDEDYVHMILYNVHGNYDSWAIRKLDSKWVEVNFMMANKDYSKFYKVPAIIKYSWGSGGYNGKPSITVAGGKYIYRQEAVWVMDRFGIDHQFIVNK</sequence>
<evidence type="ECO:0000313" key="2">
    <source>
        <dbReference type="Proteomes" id="UP000245535"/>
    </source>
</evidence>
<keyword evidence="2" id="KW-1185">Reference proteome</keyword>